<feature type="region of interest" description="Disordered" evidence="7">
    <location>
        <begin position="1207"/>
        <end position="1236"/>
    </location>
</feature>
<dbReference type="Gene3D" id="3.40.50.10140">
    <property type="entry name" value="Toll/interleukin-1 receptor homology (TIR) domain"/>
    <property type="match status" value="1"/>
</dbReference>
<dbReference type="Pfam" id="PF07725">
    <property type="entry name" value="LRR_3"/>
    <property type="match status" value="1"/>
</dbReference>
<evidence type="ECO:0000256" key="7">
    <source>
        <dbReference type="SAM" id="MobiDB-lite"/>
    </source>
</evidence>
<dbReference type="InterPro" id="IPR045344">
    <property type="entry name" value="C-JID"/>
</dbReference>
<dbReference type="AlphaFoldDB" id="A0A072TN93"/>
<reference evidence="10" key="3">
    <citation type="submission" date="2015-04" db="UniProtKB">
        <authorList>
            <consortium name="EnsemblPlants"/>
        </authorList>
    </citation>
    <scope>IDENTIFICATION</scope>
    <source>
        <strain evidence="10">cv. Jemalong A17</strain>
    </source>
</reference>
<evidence type="ECO:0000313" key="10">
    <source>
        <dbReference type="EnsemblPlants" id="KEH18959"/>
    </source>
</evidence>
<gene>
    <name evidence="9" type="ordered locus">MTR_8g433020</name>
</gene>
<dbReference type="InterPro" id="IPR058192">
    <property type="entry name" value="WHD_ROQ1-like"/>
</dbReference>
<dbReference type="EnsemblPlants" id="KEH18959">
    <property type="protein sequence ID" value="KEH18959"/>
    <property type="gene ID" value="MTR_8g433020"/>
</dbReference>
<dbReference type="PANTHER" id="PTHR11017">
    <property type="entry name" value="LEUCINE-RICH REPEAT-CONTAINING PROTEIN"/>
    <property type="match status" value="1"/>
</dbReference>
<dbReference type="FunFam" id="1.10.8.430:FF:000002">
    <property type="entry name" value="Disease resistance protein (TIR-NBS-LRR class)"/>
    <property type="match status" value="1"/>
</dbReference>
<dbReference type="Pfam" id="PF20160">
    <property type="entry name" value="C-JID"/>
    <property type="match status" value="1"/>
</dbReference>
<dbReference type="Proteomes" id="UP000002051">
    <property type="component" value="Chromosome 8"/>
</dbReference>
<dbReference type="SUPFAM" id="SSF52540">
    <property type="entry name" value="P-loop containing nucleoside triphosphate hydrolases"/>
    <property type="match status" value="1"/>
</dbReference>
<reference evidence="9 11" key="1">
    <citation type="journal article" date="2011" name="Nature">
        <title>The Medicago genome provides insight into the evolution of rhizobial symbioses.</title>
        <authorList>
            <person name="Young N.D."/>
            <person name="Debelle F."/>
            <person name="Oldroyd G.E."/>
            <person name="Geurts R."/>
            <person name="Cannon S.B."/>
            <person name="Udvardi M.K."/>
            <person name="Benedito V.A."/>
            <person name="Mayer K.F."/>
            <person name="Gouzy J."/>
            <person name="Schoof H."/>
            <person name="Van de Peer Y."/>
            <person name="Proost S."/>
            <person name="Cook D.R."/>
            <person name="Meyers B.C."/>
            <person name="Spannagl M."/>
            <person name="Cheung F."/>
            <person name="De Mita S."/>
            <person name="Krishnakumar V."/>
            <person name="Gundlach H."/>
            <person name="Zhou S."/>
            <person name="Mudge J."/>
            <person name="Bharti A.K."/>
            <person name="Murray J.D."/>
            <person name="Naoumkina M.A."/>
            <person name="Rosen B."/>
            <person name="Silverstein K.A."/>
            <person name="Tang H."/>
            <person name="Rombauts S."/>
            <person name="Zhao P.X."/>
            <person name="Zhou P."/>
            <person name="Barbe V."/>
            <person name="Bardou P."/>
            <person name="Bechner M."/>
            <person name="Bellec A."/>
            <person name="Berger A."/>
            <person name="Berges H."/>
            <person name="Bidwell S."/>
            <person name="Bisseling T."/>
            <person name="Choisne N."/>
            <person name="Couloux A."/>
            <person name="Denny R."/>
            <person name="Deshpande S."/>
            <person name="Dai X."/>
            <person name="Doyle J.J."/>
            <person name="Dudez A.M."/>
            <person name="Farmer A.D."/>
            <person name="Fouteau S."/>
            <person name="Franken C."/>
            <person name="Gibelin C."/>
            <person name="Gish J."/>
            <person name="Goldstein S."/>
            <person name="Gonzalez A.J."/>
            <person name="Green P.J."/>
            <person name="Hallab A."/>
            <person name="Hartog M."/>
            <person name="Hua A."/>
            <person name="Humphray S.J."/>
            <person name="Jeong D.H."/>
            <person name="Jing Y."/>
            <person name="Jocker A."/>
            <person name="Kenton S.M."/>
            <person name="Kim D.J."/>
            <person name="Klee K."/>
            <person name="Lai H."/>
            <person name="Lang C."/>
            <person name="Lin S."/>
            <person name="Macmil S.L."/>
            <person name="Magdelenat G."/>
            <person name="Matthews L."/>
            <person name="McCorrison J."/>
            <person name="Monaghan E.L."/>
            <person name="Mun J.H."/>
            <person name="Najar F.Z."/>
            <person name="Nicholson C."/>
            <person name="Noirot C."/>
            <person name="O'Bleness M."/>
            <person name="Paule C.R."/>
            <person name="Poulain J."/>
            <person name="Prion F."/>
            <person name="Qin B."/>
            <person name="Qu C."/>
            <person name="Retzel E.F."/>
            <person name="Riddle C."/>
            <person name="Sallet E."/>
            <person name="Samain S."/>
            <person name="Samson N."/>
            <person name="Sanders I."/>
            <person name="Saurat O."/>
            <person name="Scarpelli C."/>
            <person name="Schiex T."/>
            <person name="Segurens B."/>
            <person name="Severin A.J."/>
            <person name="Sherrier D.J."/>
            <person name="Shi R."/>
            <person name="Sims S."/>
            <person name="Singer S.R."/>
            <person name="Sinharoy S."/>
            <person name="Sterck L."/>
            <person name="Viollet A."/>
            <person name="Wang B.B."/>
            <person name="Wang K."/>
            <person name="Wang M."/>
            <person name="Wang X."/>
            <person name="Warfsmann J."/>
            <person name="Weissenbach J."/>
            <person name="White D.D."/>
            <person name="White J.D."/>
            <person name="Wiley G.B."/>
            <person name="Wincker P."/>
            <person name="Xing Y."/>
            <person name="Yang L."/>
            <person name="Yao Z."/>
            <person name="Ying F."/>
            <person name="Zhai J."/>
            <person name="Zhou L."/>
            <person name="Zuber A."/>
            <person name="Denarie J."/>
            <person name="Dixon R.A."/>
            <person name="May G.D."/>
            <person name="Schwartz D.C."/>
            <person name="Rogers J."/>
            <person name="Quetier F."/>
            <person name="Town C.D."/>
            <person name="Roe B.A."/>
        </authorList>
    </citation>
    <scope>NUCLEOTIDE SEQUENCE [LARGE SCALE GENOMIC DNA]</scope>
    <source>
        <strain evidence="9">A17</strain>
        <strain evidence="10 11">cv. Jemalong A17</strain>
    </source>
</reference>
<evidence type="ECO:0000256" key="1">
    <source>
        <dbReference type="ARBA" id="ARBA00011982"/>
    </source>
</evidence>
<evidence type="ECO:0000313" key="9">
    <source>
        <dbReference type="EMBL" id="KEH18959.1"/>
    </source>
</evidence>
<dbReference type="PROSITE" id="PS50104">
    <property type="entry name" value="TIR"/>
    <property type="match status" value="1"/>
</dbReference>
<dbReference type="SMART" id="SM00255">
    <property type="entry name" value="TIR"/>
    <property type="match status" value="1"/>
</dbReference>
<dbReference type="Gene3D" id="1.10.8.430">
    <property type="entry name" value="Helical domain of apoptotic protease-activating factors"/>
    <property type="match status" value="1"/>
</dbReference>
<reference evidence="9 11" key="2">
    <citation type="journal article" date="2014" name="BMC Genomics">
        <title>An improved genome release (version Mt4.0) for the model legume Medicago truncatula.</title>
        <authorList>
            <person name="Tang H."/>
            <person name="Krishnakumar V."/>
            <person name="Bidwell S."/>
            <person name="Rosen B."/>
            <person name="Chan A."/>
            <person name="Zhou S."/>
            <person name="Gentzbittel L."/>
            <person name="Childs K.L."/>
            <person name="Yandell M."/>
            <person name="Gundlach H."/>
            <person name="Mayer K.F."/>
            <person name="Schwartz D.C."/>
            <person name="Town C.D."/>
        </authorList>
    </citation>
    <scope>GENOME REANNOTATION</scope>
    <source>
        <strain evidence="9">A17</strain>
        <strain evidence="10 11">cv. Jemalong A17</strain>
    </source>
</reference>
<dbReference type="GO" id="GO:0007165">
    <property type="term" value="P:signal transduction"/>
    <property type="evidence" value="ECO:0007669"/>
    <property type="project" value="InterPro"/>
</dbReference>
<keyword evidence="2" id="KW-0433">Leucine-rich repeat</keyword>
<dbReference type="HOGENOM" id="CLU_001561_0_0_1"/>
<evidence type="ECO:0000256" key="5">
    <source>
        <dbReference type="ARBA" id="ARBA00023027"/>
    </source>
</evidence>
<keyword evidence="3" id="KW-0677">Repeat</keyword>
<dbReference type="EMBL" id="CM001224">
    <property type="protein sequence ID" value="KEH18959.1"/>
    <property type="molecule type" value="Genomic_DNA"/>
</dbReference>
<evidence type="ECO:0000256" key="3">
    <source>
        <dbReference type="ARBA" id="ARBA00022737"/>
    </source>
</evidence>
<dbReference type="InterPro" id="IPR042197">
    <property type="entry name" value="Apaf_helical"/>
</dbReference>
<dbReference type="Gene3D" id="3.80.10.10">
    <property type="entry name" value="Ribonuclease Inhibitor"/>
    <property type="match status" value="2"/>
</dbReference>
<dbReference type="SUPFAM" id="SSF52200">
    <property type="entry name" value="Toll/Interleukin receptor TIR domain"/>
    <property type="match status" value="1"/>
</dbReference>
<feature type="compositionally biased region" description="Basic and acidic residues" evidence="7">
    <location>
        <begin position="1214"/>
        <end position="1228"/>
    </location>
</feature>
<evidence type="ECO:0000259" key="8">
    <source>
        <dbReference type="PROSITE" id="PS50104"/>
    </source>
</evidence>
<dbReference type="InterPro" id="IPR035897">
    <property type="entry name" value="Toll_tir_struct_dom_sf"/>
</dbReference>
<keyword evidence="5" id="KW-0520">NAD</keyword>
<keyword evidence="11" id="KW-1185">Reference proteome</keyword>
<keyword evidence="4" id="KW-0378">Hydrolase</keyword>
<dbReference type="InterPro" id="IPR000157">
    <property type="entry name" value="TIR_dom"/>
</dbReference>
<dbReference type="InterPro" id="IPR011713">
    <property type="entry name" value="Leu-rich_rpt_3"/>
</dbReference>
<dbReference type="Pfam" id="PF01582">
    <property type="entry name" value="TIR"/>
    <property type="match status" value="1"/>
</dbReference>
<dbReference type="eggNOG" id="ENOG502SI7S">
    <property type="taxonomic scope" value="Eukaryota"/>
</dbReference>
<dbReference type="GO" id="GO:0043531">
    <property type="term" value="F:ADP binding"/>
    <property type="evidence" value="ECO:0007669"/>
    <property type="project" value="InterPro"/>
</dbReference>
<comment type="catalytic activity">
    <reaction evidence="6">
        <text>NAD(+) + H2O = ADP-D-ribose + nicotinamide + H(+)</text>
        <dbReference type="Rhea" id="RHEA:16301"/>
        <dbReference type="ChEBI" id="CHEBI:15377"/>
        <dbReference type="ChEBI" id="CHEBI:15378"/>
        <dbReference type="ChEBI" id="CHEBI:17154"/>
        <dbReference type="ChEBI" id="CHEBI:57540"/>
        <dbReference type="ChEBI" id="CHEBI:57967"/>
        <dbReference type="EC" id="3.2.2.6"/>
    </reaction>
    <physiologicalReaction direction="left-to-right" evidence="6">
        <dbReference type="Rhea" id="RHEA:16302"/>
    </physiologicalReaction>
</comment>
<dbReference type="InterPro" id="IPR032675">
    <property type="entry name" value="LRR_dom_sf"/>
</dbReference>
<dbReference type="InterPro" id="IPR044974">
    <property type="entry name" value="Disease_R_plants"/>
</dbReference>
<accession>A0A072TN93</accession>
<dbReference type="PRINTS" id="PR00364">
    <property type="entry name" value="DISEASERSIST"/>
</dbReference>
<dbReference type="Pfam" id="PF23282">
    <property type="entry name" value="WHD_ROQ1"/>
    <property type="match status" value="1"/>
</dbReference>
<dbReference type="InterPro" id="IPR027417">
    <property type="entry name" value="P-loop_NTPase"/>
</dbReference>
<dbReference type="GO" id="GO:0006952">
    <property type="term" value="P:defense response"/>
    <property type="evidence" value="ECO:0007669"/>
    <property type="project" value="InterPro"/>
</dbReference>
<name>A0A072TN93_MEDTR</name>
<protein>
    <recommendedName>
        <fullName evidence="1">ADP-ribosyl cyclase/cyclic ADP-ribose hydrolase</fullName>
        <ecNumber evidence="1">3.2.2.6</ecNumber>
    </recommendedName>
</protein>
<feature type="domain" description="TIR" evidence="8">
    <location>
        <begin position="106"/>
        <end position="271"/>
    </location>
</feature>
<evidence type="ECO:0000256" key="6">
    <source>
        <dbReference type="ARBA" id="ARBA00047304"/>
    </source>
</evidence>
<dbReference type="Pfam" id="PF00931">
    <property type="entry name" value="NB-ARC"/>
    <property type="match status" value="1"/>
</dbReference>
<dbReference type="EC" id="3.2.2.6" evidence="1"/>
<sequence length="1277" mass="145539">MISWIKSTVNSTTKTQGGWTVLSIDRLNRNYAVHPDEAHERRGSNNNVYGSTVNWTFNVWPLRSFMLTYSERVTSENKDKSVYLPQPKHKHSKMAMASSSSSPPLKKHDVFISFRGEDTRTNFTSFLHAALCKNHIETYIDYRIEKGEEVWEELERAIKASALFLVVFSENYASSTWCLNELVEIMKCKKNDEDNVVVIPVFYRIEPSHVRKQTGSYHTALAKQKKQGKDKIQRWKNALFEVANLSGFDSSTYRTESDLIGDIIKAVLQKLNQKYTNELRCLFIPDEDYSSIESFLKDDSREVRTIGIWGMGGIGKTTLAAAIFQKVSSRYEGSCFLENVTEESKRHGLSYTYNRLLSKLLGEDLHIETPKVISSMVMKRLKRMKAFIVLDDVRILELLNNLIGAGHDCLGAGSRVIVTTRDKYVLTGGGIDEIHEVEKMNSQNSIRLFSLNAFNKILPNEGYEEISNNVVSYTEGNPLALKVLGSFLRTKSKKEWNSALNKLKKIPNAEIQKVLRLSYDELDDTEKDIFLDIACFFKGCGRSSRVTKILNVCDFFADIGIRNLLNKALVTITSTNDIQMHDLLQEMGRQIVREESIKNPGQRSRLWNASEICDVLTNNNGTSAVESICLDMDQITRINLSSKAFTKMPNLRLLAFKYHNRDVKGINYVHLPEGLDFLPNNLRSFEWSAYPLNYLPSNFSPWNLVELHLPYSNLEKLWNGTQNLPSLERIDLRWSAHLIECPKFSNAPNLYGIDLGNCESISHVDPSIFNLPKLEWLDVSGCKSLESLYSSTRSQSQASLLADRCYNLQEFISMPQNNNDPSITTTWIYFSSHISESLVDLPENFAYNIEFSGSTMNEQDTFTTLHKVLPSPCFRYVKSLTFYDCNNISEIPDSISLLSLLESLYLIGCPIISLPESINCLPRLMFLEARYCKMLQSIPSLPQSIQWFYVWYCKSLHNVLNSTNQQTKKHQNKSTFLLPNCIELDRHSFVSILKDAIARIELGAKPLLPADVLENKEEAASDNNDDDGYNDLHDDSYIWDTLIKGKICYMLPAGNFKNGDWFHYHSTQTLVSIELPPSDHLGFIFYLVFSQVCIGDGASLGCDCYLETTCGECISIKSFFLRESVMFNPFFSITIRSDHLFLWYDKQCCEQIMEAIKEIKANDMSAIHNPKLTFKFFAARTEENMEAAIKECGFRWIYSSEGQVVEEEEGCESETSKETHTVEGSKSDEQEETVPPAMNFQQSVYGTLPNLETAETEDLRGVLEELLHIGFGGDLML</sequence>
<dbReference type="Gene3D" id="3.40.50.300">
    <property type="entry name" value="P-loop containing nucleotide triphosphate hydrolases"/>
    <property type="match status" value="1"/>
</dbReference>
<evidence type="ECO:0000256" key="4">
    <source>
        <dbReference type="ARBA" id="ARBA00022801"/>
    </source>
</evidence>
<evidence type="ECO:0000313" key="11">
    <source>
        <dbReference type="Proteomes" id="UP000002051"/>
    </source>
</evidence>
<dbReference type="SUPFAM" id="SSF52058">
    <property type="entry name" value="L domain-like"/>
    <property type="match status" value="1"/>
</dbReference>
<dbReference type="PANTHER" id="PTHR11017:SF512">
    <property type="entry name" value="ADP-RIBOSYL CYCLASE_CYCLIC ADP-RIBOSE HYDROLASE"/>
    <property type="match status" value="1"/>
</dbReference>
<dbReference type="GO" id="GO:0061809">
    <property type="term" value="F:NAD+ nucleosidase activity, cyclic ADP-ribose generating"/>
    <property type="evidence" value="ECO:0007669"/>
    <property type="project" value="UniProtKB-EC"/>
</dbReference>
<dbReference type="FunFam" id="3.40.50.10140:FF:000007">
    <property type="entry name" value="Disease resistance protein (TIR-NBS-LRR class)"/>
    <property type="match status" value="1"/>
</dbReference>
<dbReference type="InterPro" id="IPR002182">
    <property type="entry name" value="NB-ARC"/>
</dbReference>
<organism evidence="9 11">
    <name type="scientific">Medicago truncatula</name>
    <name type="common">Barrel medic</name>
    <name type="synonym">Medicago tribuloides</name>
    <dbReference type="NCBI Taxonomy" id="3880"/>
    <lineage>
        <taxon>Eukaryota</taxon>
        <taxon>Viridiplantae</taxon>
        <taxon>Streptophyta</taxon>
        <taxon>Embryophyta</taxon>
        <taxon>Tracheophyta</taxon>
        <taxon>Spermatophyta</taxon>
        <taxon>Magnoliopsida</taxon>
        <taxon>eudicotyledons</taxon>
        <taxon>Gunneridae</taxon>
        <taxon>Pentapetalae</taxon>
        <taxon>rosids</taxon>
        <taxon>fabids</taxon>
        <taxon>Fabales</taxon>
        <taxon>Fabaceae</taxon>
        <taxon>Papilionoideae</taxon>
        <taxon>50 kb inversion clade</taxon>
        <taxon>NPAAA clade</taxon>
        <taxon>Hologalegina</taxon>
        <taxon>IRL clade</taxon>
        <taxon>Trifolieae</taxon>
        <taxon>Medicago</taxon>
    </lineage>
</organism>
<evidence type="ECO:0000256" key="2">
    <source>
        <dbReference type="ARBA" id="ARBA00022614"/>
    </source>
</evidence>
<proteinExistence type="predicted"/>